<dbReference type="SMART" id="SM00052">
    <property type="entry name" value="EAL"/>
    <property type="match status" value="1"/>
</dbReference>
<dbReference type="InterPro" id="IPR029787">
    <property type="entry name" value="Nucleotide_cyclase"/>
</dbReference>
<feature type="domain" description="EAL" evidence="3">
    <location>
        <begin position="353"/>
        <end position="607"/>
    </location>
</feature>
<dbReference type="NCBIfam" id="TIGR00254">
    <property type="entry name" value="GGDEF"/>
    <property type="match status" value="1"/>
</dbReference>
<dbReference type="SMART" id="SM00267">
    <property type="entry name" value="GGDEF"/>
    <property type="match status" value="1"/>
</dbReference>
<dbReference type="STRING" id="455.Ljam_0065"/>
<dbReference type="Pfam" id="PF00990">
    <property type="entry name" value="GGDEF"/>
    <property type="match status" value="1"/>
</dbReference>
<reference evidence="5 7" key="1">
    <citation type="submission" date="2015-11" db="EMBL/GenBank/DDBJ databases">
        <title>Genomic analysis of 38 Legionella species identifies large and diverse effector repertoires.</title>
        <authorList>
            <person name="Burstein D."/>
            <person name="Amaro F."/>
            <person name="Zusman T."/>
            <person name="Lifshitz Z."/>
            <person name="Cohen O."/>
            <person name="Gilbert J.A."/>
            <person name="Pupko T."/>
            <person name="Shuman H.A."/>
            <person name="Segal G."/>
        </authorList>
    </citation>
    <scope>NUCLEOTIDE SEQUENCE [LARGE SCALE GENOMIC DNA]</scope>
    <source>
        <strain evidence="5 7">JA-26-G1-E2</strain>
    </source>
</reference>
<dbReference type="PANTHER" id="PTHR44757:SF2">
    <property type="entry name" value="BIOFILM ARCHITECTURE MAINTENANCE PROTEIN MBAA"/>
    <property type="match status" value="1"/>
</dbReference>
<feature type="domain" description="PAS" evidence="2">
    <location>
        <begin position="52"/>
        <end position="122"/>
    </location>
</feature>
<keyword evidence="8" id="KW-1185">Reference proteome</keyword>
<dbReference type="InterPro" id="IPR052155">
    <property type="entry name" value="Biofilm_reg_signaling"/>
</dbReference>
<dbReference type="EMBL" id="LNYG01000001">
    <property type="protein sequence ID" value="KTD13275.1"/>
    <property type="molecule type" value="Genomic_DNA"/>
</dbReference>
<dbReference type="AlphaFoldDB" id="A0A0W0UZI5"/>
<dbReference type="Gene3D" id="3.30.70.270">
    <property type="match status" value="1"/>
</dbReference>
<dbReference type="SUPFAM" id="SSF141868">
    <property type="entry name" value="EAL domain-like"/>
    <property type="match status" value="1"/>
</dbReference>
<proteinExistence type="predicted"/>
<dbReference type="Proteomes" id="UP000093336">
    <property type="component" value="Unassembled WGS sequence"/>
</dbReference>
<sequence>MKNKHYSIEEITELKNKLQEAEEILAAIRSGEIDAFVIENNKKQRILTLKDADQPYQALVEAMGEGALTLTTDGTIVYCNTCFTKMIGKEYSKIIGKKFYHYFNKGEQAEIRDLLKKLNSKPNTREFILNSAHVQKTVYLSPHLIHLDSGEEYISLIVTDISELKKNIIQRMHAEERLQFLISHDILTGLANRNLLTKFITKAIQTAKKNKEKVGILLVNLDRFNKINDTLGYDMGDHLLQVIAKQLEKNIQDEGTVARIGSDEFVIVLIQENVEAIIAKAKYILGGFEKKFICVDQDVKLTASVGISIYPQHGDNEKTLLMNAAIALHQAKELGRNTIQICTEEMAIRTKERLNLEKEFYDAFINNKLEVYYQPQAELKTGLIYGVEALLRWECSKDTFVSPTKFVPLAESMGLIDSLGEWVLRTACKDYQQWLKEGIHLNSIAINLSAIQLKENKIIHVVQTLLQEININPSCLEFEITESILIPDTPIPISILNQLKQLGITLSIDDFGTGYASLNYLKRFNVDKIKIDRSFIIGIGQDFYSEAIIIAMISIAHSLKIKVLAEGVETKAQIEFLKKHHCDEIQGFYVTKALPSKELMQFVRENPRINFN</sequence>
<dbReference type="OrthoDB" id="9804951at2"/>
<dbReference type="SUPFAM" id="SSF55073">
    <property type="entry name" value="Nucleotide cyclase"/>
    <property type="match status" value="1"/>
</dbReference>
<evidence type="ECO:0000259" key="4">
    <source>
        <dbReference type="PROSITE" id="PS50887"/>
    </source>
</evidence>
<evidence type="ECO:0000313" key="6">
    <source>
        <dbReference type="EMBL" id="OCH98303.1"/>
    </source>
</evidence>
<dbReference type="EMBL" id="LYOZ01000016">
    <property type="protein sequence ID" value="OCH98303.1"/>
    <property type="molecule type" value="Genomic_DNA"/>
</dbReference>
<evidence type="ECO:0000313" key="7">
    <source>
        <dbReference type="Proteomes" id="UP000054715"/>
    </source>
</evidence>
<dbReference type="PROSITE" id="PS50112">
    <property type="entry name" value="PAS"/>
    <property type="match status" value="1"/>
</dbReference>
<dbReference type="InterPro" id="IPR035919">
    <property type="entry name" value="EAL_sf"/>
</dbReference>
<dbReference type="SMART" id="SM00091">
    <property type="entry name" value="PAS"/>
    <property type="match status" value="1"/>
</dbReference>
<dbReference type="InterPro" id="IPR013656">
    <property type="entry name" value="PAS_4"/>
</dbReference>
<evidence type="ECO:0000259" key="3">
    <source>
        <dbReference type="PROSITE" id="PS50883"/>
    </source>
</evidence>
<keyword evidence="1" id="KW-0175">Coiled coil</keyword>
<dbReference type="CDD" id="cd01949">
    <property type="entry name" value="GGDEF"/>
    <property type="match status" value="1"/>
</dbReference>
<dbReference type="InterPro" id="IPR000160">
    <property type="entry name" value="GGDEF_dom"/>
</dbReference>
<dbReference type="PANTHER" id="PTHR44757">
    <property type="entry name" value="DIGUANYLATE CYCLASE DGCP"/>
    <property type="match status" value="1"/>
</dbReference>
<dbReference type="Proteomes" id="UP000054715">
    <property type="component" value="Unassembled WGS sequence"/>
</dbReference>
<dbReference type="Gene3D" id="3.20.20.450">
    <property type="entry name" value="EAL domain"/>
    <property type="match status" value="1"/>
</dbReference>
<comment type="caution">
    <text evidence="5">The sequence shown here is derived from an EMBL/GenBank/DDBJ whole genome shotgun (WGS) entry which is preliminary data.</text>
</comment>
<name>A0A0W0UZI5_9GAMM</name>
<dbReference type="CDD" id="cd00130">
    <property type="entry name" value="PAS"/>
    <property type="match status" value="1"/>
</dbReference>
<feature type="coiled-coil region" evidence="1">
    <location>
        <begin position="4"/>
        <end position="31"/>
    </location>
</feature>
<evidence type="ECO:0000256" key="1">
    <source>
        <dbReference type="SAM" id="Coils"/>
    </source>
</evidence>
<dbReference type="SUPFAM" id="SSF55785">
    <property type="entry name" value="PYP-like sensor domain (PAS domain)"/>
    <property type="match status" value="1"/>
</dbReference>
<dbReference type="InterPro" id="IPR000014">
    <property type="entry name" value="PAS"/>
</dbReference>
<dbReference type="Pfam" id="PF00563">
    <property type="entry name" value="EAL"/>
    <property type="match status" value="1"/>
</dbReference>
<dbReference type="Pfam" id="PF08448">
    <property type="entry name" value="PAS_4"/>
    <property type="match status" value="1"/>
</dbReference>
<dbReference type="InterPro" id="IPR043128">
    <property type="entry name" value="Rev_trsase/Diguanyl_cyclase"/>
</dbReference>
<protein>
    <submittedName>
        <fullName evidence="5">Regulatory protein (GGDEF domain)</fullName>
    </submittedName>
</protein>
<dbReference type="CDD" id="cd01948">
    <property type="entry name" value="EAL"/>
    <property type="match status" value="1"/>
</dbReference>
<dbReference type="PROSITE" id="PS50883">
    <property type="entry name" value="EAL"/>
    <property type="match status" value="1"/>
</dbReference>
<gene>
    <name evidence="6" type="ORF">A8135_12160</name>
    <name evidence="5" type="ORF">Ljam_0065</name>
</gene>
<organism evidence="5 7">
    <name type="scientific">Legionella jamestowniensis</name>
    <dbReference type="NCBI Taxonomy" id="455"/>
    <lineage>
        <taxon>Bacteria</taxon>
        <taxon>Pseudomonadati</taxon>
        <taxon>Pseudomonadota</taxon>
        <taxon>Gammaproteobacteria</taxon>
        <taxon>Legionellales</taxon>
        <taxon>Legionellaceae</taxon>
        <taxon>Legionella</taxon>
    </lineage>
</organism>
<evidence type="ECO:0000313" key="8">
    <source>
        <dbReference type="Proteomes" id="UP000093336"/>
    </source>
</evidence>
<accession>A0A0W0UZI5</accession>
<dbReference type="RefSeq" id="WP_058448150.1">
    <property type="nucleotide sequence ID" value="NZ_CAAAJF010000003.1"/>
</dbReference>
<dbReference type="InterPro" id="IPR035965">
    <property type="entry name" value="PAS-like_dom_sf"/>
</dbReference>
<reference evidence="6 8" key="2">
    <citation type="submission" date="2016-05" db="EMBL/GenBank/DDBJ databases">
        <authorList>
            <person name="Prochazka B."/>
            <person name="Indra A."/>
            <person name="Hasenberger P."/>
            <person name="Blaschitz M."/>
            <person name="Wagner L."/>
            <person name="Wewalka G."/>
            <person name="Sorschag S."/>
            <person name="Schmid D."/>
            <person name="Ruppitsch W."/>
        </authorList>
    </citation>
    <scope>NUCLEOTIDE SEQUENCE [LARGE SCALE GENOMIC DNA]</scope>
    <source>
        <strain evidence="6 8">974010_12</strain>
    </source>
</reference>
<feature type="domain" description="GGDEF" evidence="4">
    <location>
        <begin position="212"/>
        <end position="344"/>
    </location>
</feature>
<dbReference type="InterPro" id="IPR001633">
    <property type="entry name" value="EAL_dom"/>
</dbReference>
<dbReference type="NCBIfam" id="TIGR00229">
    <property type="entry name" value="sensory_box"/>
    <property type="match status" value="1"/>
</dbReference>
<dbReference type="PROSITE" id="PS50887">
    <property type="entry name" value="GGDEF"/>
    <property type="match status" value="1"/>
</dbReference>
<dbReference type="PATRIC" id="fig|455.5.peg.68"/>
<evidence type="ECO:0000313" key="5">
    <source>
        <dbReference type="EMBL" id="KTD13275.1"/>
    </source>
</evidence>
<evidence type="ECO:0000259" key="2">
    <source>
        <dbReference type="PROSITE" id="PS50112"/>
    </source>
</evidence>
<dbReference type="Gene3D" id="3.30.450.20">
    <property type="entry name" value="PAS domain"/>
    <property type="match status" value="1"/>
</dbReference>